<sequence length="439" mass="49950">MLRRKIEQSLARWKDLPDRKPLLIKGCRQCGKTFSVLDFAHKHYEHVIYLNFFQNPDYNSVFSGSLETDNLIMMISALLGPDAVFKPGKTIIVLDEIQECPEARTALKFFKLDGRFDVIGTGSLLGVRGYGKDPRSIPVGYETIIDMYPLDFEEFLWANGITEAMISLLRRCLAEEKPVPEALHNRFRQLLLQYTVVGGMPAVVQAFIDTHQLGNVLQLQRDIIRSYEDDMIKYADKKDKAKIAECFRSIPKQLSKENKKFQYSVVKKGATSSQYAGNLQWIEDAGIISRCYNLSIPELPLEGNALQDIFKVYMKDAGLLIGMLEDGTQFEVLQGNLHGYKGAIFENLVADFFAKMGRPLYYYHKDSGLEIDFVMRWKGNCTLVEVKATTGNTKSAKTILSHPEKYHVKQAVKLGDYNVGRNGNMLILPLYMGFLLDEY</sequence>
<reference evidence="4" key="1">
    <citation type="submission" date="2016-10" db="EMBL/GenBank/DDBJ databases">
        <authorList>
            <person name="Varghese N."/>
            <person name="Submissions S."/>
        </authorList>
    </citation>
    <scope>NUCLEOTIDE SEQUENCE [LARGE SCALE GENOMIC DNA]</scope>
    <source>
        <strain evidence="4">DSM 11005</strain>
    </source>
</reference>
<keyword evidence="4" id="KW-1185">Reference proteome</keyword>
<evidence type="ECO:0000259" key="1">
    <source>
        <dbReference type="Pfam" id="PF13173"/>
    </source>
</evidence>
<feature type="domain" description="AAA" evidence="1">
    <location>
        <begin position="19"/>
        <end position="156"/>
    </location>
</feature>
<dbReference type="PANTHER" id="PTHR33295:SF7">
    <property type="entry name" value="ATPASE"/>
    <property type="match status" value="1"/>
</dbReference>
<dbReference type="InterPro" id="IPR011335">
    <property type="entry name" value="Restrct_endonuc-II-like"/>
</dbReference>
<organism evidence="3 4">
    <name type="scientific">Succiniclasticum ruminis</name>
    <dbReference type="NCBI Taxonomy" id="40841"/>
    <lineage>
        <taxon>Bacteria</taxon>
        <taxon>Bacillati</taxon>
        <taxon>Bacillota</taxon>
        <taxon>Negativicutes</taxon>
        <taxon>Acidaminococcales</taxon>
        <taxon>Acidaminococcaceae</taxon>
        <taxon>Succiniclasticum</taxon>
    </lineage>
</organism>
<dbReference type="PANTHER" id="PTHR33295">
    <property type="entry name" value="ATPASE"/>
    <property type="match status" value="1"/>
</dbReference>
<dbReference type="OrthoDB" id="9801806at2"/>
<dbReference type="Proteomes" id="UP000198943">
    <property type="component" value="Unassembled WGS sequence"/>
</dbReference>
<dbReference type="SUPFAM" id="SSF52540">
    <property type="entry name" value="P-loop containing nucleoside triphosphate hydrolases"/>
    <property type="match status" value="1"/>
</dbReference>
<accession>A0A1G6LYE4</accession>
<gene>
    <name evidence="3" type="ORF">SAMN04487864_10887</name>
</gene>
<dbReference type="RefSeq" id="WP_093730412.1">
    <property type="nucleotide sequence ID" value="NZ_FMYW01000008.1"/>
</dbReference>
<dbReference type="Pfam" id="PF13173">
    <property type="entry name" value="AAA_14"/>
    <property type="match status" value="1"/>
</dbReference>
<name>A0A1G6LYE4_9FIRM</name>
<dbReference type="InterPro" id="IPR025420">
    <property type="entry name" value="DUF4143"/>
</dbReference>
<protein>
    <recommendedName>
        <fullName evidence="5">AAA+ ATPase domain-containing protein</fullName>
    </recommendedName>
</protein>
<evidence type="ECO:0000259" key="2">
    <source>
        <dbReference type="Pfam" id="PF13635"/>
    </source>
</evidence>
<evidence type="ECO:0000313" key="3">
    <source>
        <dbReference type="EMBL" id="SDC48250.1"/>
    </source>
</evidence>
<proteinExistence type="predicted"/>
<feature type="domain" description="DUF4143" evidence="2">
    <location>
        <begin position="228"/>
        <end position="388"/>
    </location>
</feature>
<dbReference type="Pfam" id="PF13635">
    <property type="entry name" value="DUF4143"/>
    <property type="match status" value="1"/>
</dbReference>
<dbReference type="EMBL" id="FMYW01000008">
    <property type="protein sequence ID" value="SDC48250.1"/>
    <property type="molecule type" value="Genomic_DNA"/>
</dbReference>
<evidence type="ECO:0008006" key="5">
    <source>
        <dbReference type="Google" id="ProtNLM"/>
    </source>
</evidence>
<dbReference type="InterPro" id="IPR041682">
    <property type="entry name" value="AAA_14"/>
</dbReference>
<dbReference type="AlphaFoldDB" id="A0A1G6LYE4"/>
<dbReference type="SUPFAM" id="SSF52980">
    <property type="entry name" value="Restriction endonuclease-like"/>
    <property type="match status" value="1"/>
</dbReference>
<evidence type="ECO:0000313" key="4">
    <source>
        <dbReference type="Proteomes" id="UP000198943"/>
    </source>
</evidence>
<dbReference type="InterPro" id="IPR027417">
    <property type="entry name" value="P-loop_NTPase"/>
</dbReference>